<dbReference type="GO" id="GO:0004190">
    <property type="term" value="F:aspartic-type endopeptidase activity"/>
    <property type="evidence" value="ECO:0007669"/>
    <property type="project" value="UniProtKB-KW"/>
</dbReference>
<dbReference type="CDD" id="cd01647">
    <property type="entry name" value="RT_LTR"/>
    <property type="match status" value="1"/>
</dbReference>
<keyword evidence="7" id="KW-0378">Hydrolase</keyword>
<keyword evidence="2" id="KW-0808">Transferase</keyword>
<dbReference type="PANTHER" id="PTHR33064">
    <property type="entry name" value="POL PROTEIN"/>
    <property type="match status" value="1"/>
</dbReference>
<name>A0AAW2SRI6_9LAMI</name>
<organism evidence="10">
    <name type="scientific">Sesamum latifolium</name>
    <dbReference type="NCBI Taxonomy" id="2727402"/>
    <lineage>
        <taxon>Eukaryota</taxon>
        <taxon>Viridiplantae</taxon>
        <taxon>Streptophyta</taxon>
        <taxon>Embryophyta</taxon>
        <taxon>Tracheophyta</taxon>
        <taxon>Spermatophyta</taxon>
        <taxon>Magnoliopsida</taxon>
        <taxon>eudicotyledons</taxon>
        <taxon>Gunneridae</taxon>
        <taxon>Pentapetalae</taxon>
        <taxon>asterids</taxon>
        <taxon>lamiids</taxon>
        <taxon>Lamiales</taxon>
        <taxon>Pedaliaceae</taxon>
        <taxon>Sesamum</taxon>
    </lineage>
</organism>
<dbReference type="FunFam" id="3.30.70.270:FF:000003">
    <property type="entry name" value="Transposon Ty3-G Gag-Pol polyprotein"/>
    <property type="match status" value="1"/>
</dbReference>
<dbReference type="InterPro" id="IPR051320">
    <property type="entry name" value="Viral_Replic_Matur_Polypro"/>
</dbReference>
<accession>A0AAW2SRI6</accession>
<dbReference type="EMBL" id="JACGWN010000016">
    <property type="protein sequence ID" value="KAL0394755.1"/>
    <property type="molecule type" value="Genomic_DNA"/>
</dbReference>
<evidence type="ECO:0000256" key="2">
    <source>
        <dbReference type="ARBA" id="ARBA00022679"/>
    </source>
</evidence>
<dbReference type="InterPro" id="IPR043502">
    <property type="entry name" value="DNA/RNA_pol_sf"/>
</dbReference>
<dbReference type="PROSITE" id="PS50878">
    <property type="entry name" value="RT_POL"/>
    <property type="match status" value="1"/>
</dbReference>
<dbReference type="Gene3D" id="3.30.70.270">
    <property type="match status" value="1"/>
</dbReference>
<keyword evidence="5" id="KW-0064">Aspartyl protease</keyword>
<comment type="caution">
    <text evidence="10">The sequence shown here is derived from an EMBL/GenBank/DDBJ whole genome shotgun (WGS) entry which is preliminary data.</text>
</comment>
<evidence type="ECO:0000256" key="5">
    <source>
        <dbReference type="ARBA" id="ARBA00022750"/>
    </source>
</evidence>
<protein>
    <submittedName>
        <fullName evidence="10">Retrovirus-related Pol polyprotein from transposon.6</fullName>
    </submittedName>
</protein>
<feature type="domain" description="Reverse transcriptase" evidence="9">
    <location>
        <begin position="1"/>
        <end position="70"/>
    </location>
</feature>
<evidence type="ECO:0000313" key="10">
    <source>
        <dbReference type="EMBL" id="KAL0394755.1"/>
    </source>
</evidence>
<dbReference type="PANTHER" id="PTHR33064:SF37">
    <property type="entry name" value="RIBONUCLEASE H"/>
    <property type="match status" value="1"/>
</dbReference>
<dbReference type="Pfam" id="PF00078">
    <property type="entry name" value="RVT_1"/>
    <property type="match status" value="1"/>
</dbReference>
<evidence type="ECO:0000256" key="4">
    <source>
        <dbReference type="ARBA" id="ARBA00022722"/>
    </source>
</evidence>
<keyword evidence="3" id="KW-0548">Nucleotidyltransferase</keyword>
<dbReference type="GO" id="GO:0004519">
    <property type="term" value="F:endonuclease activity"/>
    <property type="evidence" value="ECO:0007669"/>
    <property type="project" value="UniProtKB-KW"/>
</dbReference>
<evidence type="ECO:0000256" key="3">
    <source>
        <dbReference type="ARBA" id="ARBA00022695"/>
    </source>
</evidence>
<keyword evidence="4" id="KW-0540">Nuclease</keyword>
<reference evidence="10" key="2">
    <citation type="journal article" date="2024" name="Plant">
        <title>Genomic evolution and insights into agronomic trait innovations of Sesamum species.</title>
        <authorList>
            <person name="Miao H."/>
            <person name="Wang L."/>
            <person name="Qu L."/>
            <person name="Liu H."/>
            <person name="Sun Y."/>
            <person name="Le M."/>
            <person name="Wang Q."/>
            <person name="Wei S."/>
            <person name="Zheng Y."/>
            <person name="Lin W."/>
            <person name="Duan Y."/>
            <person name="Cao H."/>
            <person name="Xiong S."/>
            <person name="Wang X."/>
            <person name="Wei L."/>
            <person name="Li C."/>
            <person name="Ma Q."/>
            <person name="Ju M."/>
            <person name="Zhao R."/>
            <person name="Li G."/>
            <person name="Mu C."/>
            <person name="Tian Q."/>
            <person name="Mei H."/>
            <person name="Zhang T."/>
            <person name="Gao T."/>
            <person name="Zhang H."/>
        </authorList>
    </citation>
    <scope>NUCLEOTIDE SEQUENCE</scope>
    <source>
        <strain evidence="10">KEN1</strain>
    </source>
</reference>
<sequence length="156" mass="18182">MDMMHHIFQPYLDQFVLIFIDDILVYSKSEEDHENHLRTVLQVLRENKLFAKFSKCEFWIREVTFLGHVISGDGLAVDPSKVEAIVEWKRPENVTEVRSFLGWQDIIEDASKEGLGCVLMQYGKVIAYASRQLKQHEKNYPTHDLELAAIIFALEK</sequence>
<dbReference type="GO" id="GO:0006508">
    <property type="term" value="P:proteolysis"/>
    <property type="evidence" value="ECO:0007669"/>
    <property type="project" value="UniProtKB-KW"/>
</dbReference>
<proteinExistence type="predicted"/>
<dbReference type="SUPFAM" id="SSF56672">
    <property type="entry name" value="DNA/RNA polymerases"/>
    <property type="match status" value="1"/>
</dbReference>
<evidence type="ECO:0000256" key="7">
    <source>
        <dbReference type="ARBA" id="ARBA00022801"/>
    </source>
</evidence>
<evidence type="ECO:0000256" key="8">
    <source>
        <dbReference type="ARBA" id="ARBA00022918"/>
    </source>
</evidence>
<evidence type="ECO:0000259" key="9">
    <source>
        <dbReference type="PROSITE" id="PS50878"/>
    </source>
</evidence>
<keyword evidence="6" id="KW-0255">Endonuclease</keyword>
<dbReference type="InterPro" id="IPR000477">
    <property type="entry name" value="RT_dom"/>
</dbReference>
<gene>
    <name evidence="10" type="ORF">Slati_4441700</name>
</gene>
<reference evidence="10" key="1">
    <citation type="submission" date="2020-06" db="EMBL/GenBank/DDBJ databases">
        <authorList>
            <person name="Li T."/>
            <person name="Hu X."/>
            <person name="Zhang T."/>
            <person name="Song X."/>
            <person name="Zhang H."/>
            <person name="Dai N."/>
            <person name="Sheng W."/>
            <person name="Hou X."/>
            <person name="Wei L."/>
        </authorList>
    </citation>
    <scope>NUCLEOTIDE SEQUENCE</scope>
    <source>
        <strain evidence="10">KEN1</strain>
        <tissue evidence="10">Leaf</tissue>
    </source>
</reference>
<dbReference type="InterPro" id="IPR041373">
    <property type="entry name" value="RT_RNaseH"/>
</dbReference>
<evidence type="ECO:0000256" key="1">
    <source>
        <dbReference type="ARBA" id="ARBA00022670"/>
    </source>
</evidence>
<keyword evidence="8" id="KW-0695">RNA-directed DNA polymerase</keyword>
<keyword evidence="1" id="KW-0645">Protease</keyword>
<dbReference type="AlphaFoldDB" id="A0AAW2SRI6"/>
<dbReference type="InterPro" id="IPR043128">
    <property type="entry name" value="Rev_trsase/Diguanyl_cyclase"/>
</dbReference>
<dbReference type="Pfam" id="PF17917">
    <property type="entry name" value="RT_RNaseH"/>
    <property type="match status" value="1"/>
</dbReference>
<dbReference type="GO" id="GO:0003964">
    <property type="term" value="F:RNA-directed DNA polymerase activity"/>
    <property type="evidence" value="ECO:0007669"/>
    <property type="project" value="UniProtKB-KW"/>
</dbReference>
<evidence type="ECO:0000256" key="6">
    <source>
        <dbReference type="ARBA" id="ARBA00022759"/>
    </source>
</evidence>